<dbReference type="SUPFAM" id="SSF54928">
    <property type="entry name" value="RNA-binding domain, RBD"/>
    <property type="match status" value="1"/>
</dbReference>
<feature type="region of interest" description="Disordered" evidence="3">
    <location>
        <begin position="329"/>
        <end position="386"/>
    </location>
</feature>
<dbReference type="AlphaFoldDB" id="A0A553P307"/>
<dbReference type="PROSITE" id="PS50102">
    <property type="entry name" value="RRM"/>
    <property type="match status" value="1"/>
</dbReference>
<feature type="compositionally biased region" description="Acidic residues" evidence="3">
    <location>
        <begin position="38"/>
        <end position="50"/>
    </location>
</feature>
<feature type="compositionally biased region" description="Low complexity" evidence="3">
    <location>
        <begin position="332"/>
        <end position="342"/>
    </location>
</feature>
<evidence type="ECO:0000256" key="1">
    <source>
        <dbReference type="ARBA" id="ARBA00022884"/>
    </source>
</evidence>
<feature type="compositionally biased region" description="Polar residues" evidence="3">
    <location>
        <begin position="361"/>
        <end position="374"/>
    </location>
</feature>
<keyword evidence="6" id="KW-1185">Reference proteome</keyword>
<gene>
    <name evidence="5" type="ORF">TCAL_17103</name>
</gene>
<accession>A0A553P307</accession>
<comment type="caution">
    <text evidence="5">The sequence shown here is derived from an EMBL/GenBank/DDBJ whole genome shotgun (WGS) entry which is preliminary data.</text>
</comment>
<feature type="compositionally biased region" description="Polar residues" evidence="3">
    <location>
        <begin position="59"/>
        <end position="86"/>
    </location>
</feature>
<dbReference type="InterPro" id="IPR012677">
    <property type="entry name" value="Nucleotide-bd_a/b_plait_sf"/>
</dbReference>
<name>A0A553P307_TIGCA</name>
<feature type="region of interest" description="Disordered" evidence="3">
    <location>
        <begin position="248"/>
        <end position="315"/>
    </location>
</feature>
<feature type="compositionally biased region" description="Acidic residues" evidence="3">
    <location>
        <begin position="20"/>
        <end position="29"/>
    </location>
</feature>
<dbReference type="CDD" id="cd00590">
    <property type="entry name" value="RRM_SF"/>
    <property type="match status" value="1"/>
</dbReference>
<dbReference type="EMBL" id="VCGU01000008">
    <property type="protein sequence ID" value="TRY72078.1"/>
    <property type="molecule type" value="Genomic_DNA"/>
</dbReference>
<dbReference type="InterPro" id="IPR000504">
    <property type="entry name" value="RRM_dom"/>
</dbReference>
<evidence type="ECO:0000256" key="3">
    <source>
        <dbReference type="SAM" id="MobiDB-lite"/>
    </source>
</evidence>
<evidence type="ECO:0000313" key="5">
    <source>
        <dbReference type="EMBL" id="TRY72078.1"/>
    </source>
</evidence>
<evidence type="ECO:0000256" key="2">
    <source>
        <dbReference type="PROSITE-ProRule" id="PRU00176"/>
    </source>
</evidence>
<reference evidence="5 6" key="1">
    <citation type="journal article" date="2018" name="Nat. Ecol. Evol.">
        <title>Genomic signatures of mitonuclear coevolution across populations of Tigriopus californicus.</title>
        <authorList>
            <person name="Barreto F.S."/>
            <person name="Watson E.T."/>
            <person name="Lima T.G."/>
            <person name="Willett C.S."/>
            <person name="Edmands S."/>
            <person name="Li W."/>
            <person name="Burton R.S."/>
        </authorList>
    </citation>
    <scope>NUCLEOTIDE SEQUENCE [LARGE SCALE GENOMIC DNA]</scope>
    <source>
        <strain evidence="5 6">San Diego</strain>
    </source>
</reference>
<feature type="compositionally biased region" description="Low complexity" evidence="3">
    <location>
        <begin position="282"/>
        <end position="299"/>
    </location>
</feature>
<protein>
    <recommendedName>
        <fullName evidence="4">RRM domain-containing protein</fullName>
    </recommendedName>
</protein>
<evidence type="ECO:0000259" key="4">
    <source>
        <dbReference type="PROSITE" id="PS50102"/>
    </source>
</evidence>
<feature type="region of interest" description="Disordered" evidence="3">
    <location>
        <begin position="1"/>
        <end position="102"/>
    </location>
</feature>
<organism evidence="5 6">
    <name type="scientific">Tigriopus californicus</name>
    <name type="common">Marine copepod</name>
    <dbReference type="NCBI Taxonomy" id="6832"/>
    <lineage>
        <taxon>Eukaryota</taxon>
        <taxon>Metazoa</taxon>
        <taxon>Ecdysozoa</taxon>
        <taxon>Arthropoda</taxon>
        <taxon>Crustacea</taxon>
        <taxon>Multicrustacea</taxon>
        <taxon>Hexanauplia</taxon>
        <taxon>Copepoda</taxon>
        <taxon>Harpacticoida</taxon>
        <taxon>Harpacticidae</taxon>
        <taxon>Tigriopus</taxon>
    </lineage>
</organism>
<feature type="region of interest" description="Disordered" evidence="3">
    <location>
        <begin position="170"/>
        <end position="204"/>
    </location>
</feature>
<feature type="domain" description="RRM" evidence="4">
    <location>
        <begin position="389"/>
        <end position="459"/>
    </location>
</feature>
<proteinExistence type="predicted"/>
<sequence>MTSSASMEDTMSEADRLLAQDDEDLEDCEVVTGLKNEEVDELLAYDDDTDEQPHENHAPSCQSPPQAMDQSEDQAPSQTEPPTGASNPRGGGSGYGSYRARGRGVPLMRPMMLGRGYMRGPPGPPPFMRPPFGLGPPPPGFRGRPPFMGRGPPPPPHVLRAMALGLRPPFLRSRGPRPLLEGAPNVEAKSPDKTSGSGPTPLMSIETPSEVRARVNMQLRRERESNHHRMMEKHNLLAVADVAAKARQSFKRSHTGDGLLGAPPAKYHAPAPHHRNVPQSVHGSHSSHGSHGSHSGHGSQAPIRLPAGPMPGSTVTRSNLRQIQCVDEATPSASHNSSGSSSYVNPNLKTLMSHQPAPSRITINPSAHPTNGNLRSVPLSAGSGPSQARKVMVTNLPIDITFDRVSQMATPLGNVKNIRVDGNTAVIEFQNPGSADGFHRQFNQKMMNLSLLNVTKTESFGAKGVGGSSDFTDFIGPMSWDQGVHVRTFQWQCCWPLSRIQMRTLARSSHCATPPTKWASNDTNQLRQIGLVKNLKFAHDSGIGFILDLTSSKAKGRSKVQNKAKNTQMILSSLANAGGKKPSSNYSHQSRAGWKNMVPIL</sequence>
<dbReference type="InterPro" id="IPR035979">
    <property type="entry name" value="RBD_domain_sf"/>
</dbReference>
<evidence type="ECO:0000313" key="6">
    <source>
        <dbReference type="Proteomes" id="UP000318571"/>
    </source>
</evidence>
<feature type="compositionally biased region" description="Polar residues" evidence="3">
    <location>
        <begin position="343"/>
        <end position="353"/>
    </location>
</feature>
<dbReference type="Proteomes" id="UP000318571">
    <property type="component" value="Chromosome 7"/>
</dbReference>
<dbReference type="Gene3D" id="3.30.70.330">
    <property type="match status" value="1"/>
</dbReference>
<dbReference type="GO" id="GO:0003723">
    <property type="term" value="F:RNA binding"/>
    <property type="evidence" value="ECO:0007669"/>
    <property type="project" value="UniProtKB-UniRule"/>
</dbReference>
<keyword evidence="1 2" id="KW-0694">RNA-binding</keyword>